<name>A0A0W0XYT6_9GAMM</name>
<protein>
    <submittedName>
        <fullName evidence="2">Uncharacterized protein</fullName>
    </submittedName>
</protein>
<comment type="caution">
    <text evidence="2">The sequence shown here is derived from an EMBL/GenBank/DDBJ whole genome shotgun (WGS) entry which is preliminary data.</text>
</comment>
<dbReference type="AlphaFoldDB" id="A0A0W0XYT6"/>
<evidence type="ECO:0000256" key="1">
    <source>
        <dbReference type="SAM" id="Phobius"/>
    </source>
</evidence>
<dbReference type="Proteomes" id="UP000054608">
    <property type="component" value="Unassembled WGS sequence"/>
</dbReference>
<feature type="transmembrane region" description="Helical" evidence="1">
    <location>
        <begin position="113"/>
        <end position="137"/>
    </location>
</feature>
<dbReference type="EMBL" id="LNYT01000006">
    <property type="protein sequence ID" value="KTD49427.1"/>
    <property type="molecule type" value="Genomic_DNA"/>
</dbReference>
<proteinExistence type="predicted"/>
<keyword evidence="1" id="KW-0812">Transmembrane</keyword>
<sequence>MTVLSLKILAAQSLKNNHPEKLLALYDREIDPGIEQTYITPQIDALIRKEKSHYEREVEARKEAVKDTTSQVTSSRFFHKVSACTSMTLSTGVHVATYYILGAAEVDADIRMMWLALTPVSTLIGIATGVFCIYPFARGIVGCMTPSVSSERTIDLEQVVRQGR</sequence>
<gene>
    <name evidence="2" type="ORF">Lrub_0526</name>
</gene>
<keyword evidence="1" id="KW-1133">Transmembrane helix</keyword>
<keyword evidence="3" id="KW-1185">Reference proteome</keyword>
<keyword evidence="1" id="KW-0472">Membrane</keyword>
<evidence type="ECO:0000313" key="2">
    <source>
        <dbReference type="EMBL" id="KTD49427.1"/>
    </source>
</evidence>
<reference evidence="2 3" key="1">
    <citation type="submission" date="2015-11" db="EMBL/GenBank/DDBJ databases">
        <title>Genomic analysis of 38 Legionella species identifies large and diverse effector repertoires.</title>
        <authorList>
            <person name="Burstein D."/>
            <person name="Amaro F."/>
            <person name="Zusman T."/>
            <person name="Lifshitz Z."/>
            <person name="Cohen O."/>
            <person name="Gilbert J.A."/>
            <person name="Pupko T."/>
            <person name="Shuman H.A."/>
            <person name="Segal G."/>
        </authorList>
    </citation>
    <scope>NUCLEOTIDE SEQUENCE [LARGE SCALE GENOMIC DNA]</scope>
    <source>
        <strain evidence="2 3">WA-270A-C2</strain>
    </source>
</reference>
<dbReference type="OrthoDB" id="5644425at2"/>
<dbReference type="STRING" id="458.Lrub_0526"/>
<evidence type="ECO:0000313" key="3">
    <source>
        <dbReference type="Proteomes" id="UP000054608"/>
    </source>
</evidence>
<organism evidence="2 3">
    <name type="scientific">Legionella rubrilucens</name>
    <dbReference type="NCBI Taxonomy" id="458"/>
    <lineage>
        <taxon>Bacteria</taxon>
        <taxon>Pseudomonadati</taxon>
        <taxon>Pseudomonadota</taxon>
        <taxon>Gammaproteobacteria</taxon>
        <taxon>Legionellales</taxon>
        <taxon>Legionellaceae</taxon>
        <taxon>Legionella</taxon>
    </lineage>
</organism>
<accession>A0A0W0XYT6</accession>
<feature type="transmembrane region" description="Helical" evidence="1">
    <location>
        <begin position="81"/>
        <end position="101"/>
    </location>
</feature>
<dbReference type="PATRIC" id="fig|458.5.peg.544"/>
<dbReference type="RefSeq" id="WP_058530657.1">
    <property type="nucleotide sequence ID" value="NZ_CAAAIN010000003.1"/>
</dbReference>